<dbReference type="Pfam" id="PF00293">
    <property type="entry name" value="NUDIX"/>
    <property type="match status" value="1"/>
</dbReference>
<proteinExistence type="predicted"/>
<dbReference type="InterPro" id="IPR000086">
    <property type="entry name" value="NUDIX_hydrolase_dom"/>
</dbReference>
<keyword evidence="3" id="KW-0460">Magnesium</keyword>
<keyword evidence="2" id="KW-0378">Hydrolase</keyword>
<dbReference type="RefSeq" id="WP_382467407.1">
    <property type="nucleotide sequence ID" value="NZ_JBHSPX010000004.1"/>
</dbReference>
<accession>A0ABW1ML99</accession>
<comment type="caution">
    <text evidence="5">The sequence shown here is derived from an EMBL/GenBank/DDBJ whole genome shotgun (WGS) entry which is preliminary data.</text>
</comment>
<dbReference type="PROSITE" id="PS51462">
    <property type="entry name" value="NUDIX"/>
    <property type="match status" value="1"/>
</dbReference>
<evidence type="ECO:0000259" key="4">
    <source>
        <dbReference type="PROSITE" id="PS51462"/>
    </source>
</evidence>
<reference evidence="6" key="1">
    <citation type="journal article" date="2019" name="Int. J. Syst. Evol. Microbiol.">
        <title>The Global Catalogue of Microorganisms (GCM) 10K type strain sequencing project: providing services to taxonomists for standard genome sequencing and annotation.</title>
        <authorList>
            <consortium name="The Broad Institute Genomics Platform"/>
            <consortium name="The Broad Institute Genome Sequencing Center for Infectious Disease"/>
            <person name="Wu L."/>
            <person name="Ma J."/>
        </authorList>
    </citation>
    <scope>NUCLEOTIDE SEQUENCE [LARGE SCALE GENOMIC DNA]</scope>
    <source>
        <strain evidence="6">CGMCC 1.15180</strain>
    </source>
</reference>
<comment type="cofactor">
    <cofactor evidence="1">
        <name>Mg(2+)</name>
        <dbReference type="ChEBI" id="CHEBI:18420"/>
    </cofactor>
</comment>
<dbReference type="PANTHER" id="PTHR43046">
    <property type="entry name" value="GDP-MANNOSE MANNOSYL HYDROLASE"/>
    <property type="match status" value="1"/>
</dbReference>
<dbReference type="Proteomes" id="UP001596139">
    <property type="component" value="Unassembled WGS sequence"/>
</dbReference>
<evidence type="ECO:0000256" key="1">
    <source>
        <dbReference type="ARBA" id="ARBA00001946"/>
    </source>
</evidence>
<dbReference type="InterPro" id="IPR015797">
    <property type="entry name" value="NUDIX_hydrolase-like_dom_sf"/>
</dbReference>
<dbReference type="EMBL" id="JBHSPX010000004">
    <property type="protein sequence ID" value="MFC6064112.1"/>
    <property type="molecule type" value="Genomic_DNA"/>
</dbReference>
<organism evidence="5 6">
    <name type="scientific">Streptomyces ochraceiscleroticus</name>
    <dbReference type="NCBI Taxonomy" id="47761"/>
    <lineage>
        <taxon>Bacteria</taxon>
        <taxon>Bacillati</taxon>
        <taxon>Actinomycetota</taxon>
        <taxon>Actinomycetes</taxon>
        <taxon>Kitasatosporales</taxon>
        <taxon>Streptomycetaceae</taxon>
        <taxon>Streptomyces</taxon>
    </lineage>
</organism>
<dbReference type="Gene3D" id="3.90.79.10">
    <property type="entry name" value="Nucleoside Triphosphate Pyrophosphohydrolase"/>
    <property type="match status" value="1"/>
</dbReference>
<evidence type="ECO:0000313" key="6">
    <source>
        <dbReference type="Proteomes" id="UP001596139"/>
    </source>
</evidence>
<gene>
    <name evidence="5" type="ORF">ACFP4F_16365</name>
</gene>
<name>A0ABW1ML99_9ACTN</name>
<sequence>MGRTKVSNFSLGIPVLLVHHAGTKHWVMPGGKTDDGPKGGETPLQCCEREGREETGVPVQVGRLLVVQWLSSGGPGNYSNPRACHLFVFSATVSPRHYDRIRVPEGELLGWDWWEPEAALAVMDRTNAPLLAAAVRAASGAQEAPLYLEDDQQPTGTREVSR</sequence>
<evidence type="ECO:0000313" key="5">
    <source>
        <dbReference type="EMBL" id="MFC6064112.1"/>
    </source>
</evidence>
<dbReference type="PANTHER" id="PTHR43046:SF12">
    <property type="entry name" value="GDP-MANNOSE MANNOSYL HYDROLASE"/>
    <property type="match status" value="1"/>
</dbReference>
<evidence type="ECO:0000256" key="2">
    <source>
        <dbReference type="ARBA" id="ARBA00022801"/>
    </source>
</evidence>
<protein>
    <submittedName>
        <fullName evidence="5">NUDIX domain-containing protein</fullName>
    </submittedName>
</protein>
<dbReference type="SUPFAM" id="SSF55811">
    <property type="entry name" value="Nudix"/>
    <property type="match status" value="1"/>
</dbReference>
<feature type="domain" description="Nudix hydrolase" evidence="4">
    <location>
        <begin position="1"/>
        <end position="137"/>
    </location>
</feature>
<evidence type="ECO:0000256" key="3">
    <source>
        <dbReference type="ARBA" id="ARBA00022842"/>
    </source>
</evidence>
<keyword evidence="6" id="KW-1185">Reference proteome</keyword>